<reference evidence="1" key="1">
    <citation type="book" date="2019" name="MICROBIAL BIOTECHNOLOGY" publisher="Unknown Publisher">
        <title>Optimization of recombineering for directed mutagenesis of bacteria Pseudomonas corrugata 3'.</title>
        <authorList>
            <person name="Buinitskaja S.V."/>
            <person name="Pilipenok N."/>
            <person name="Valentovich L.N."/>
        </authorList>
    </citation>
    <scope>NUCLEOTIDE SEQUENCE</scope>
    <source>
        <strain evidence="1">3prime</strain>
    </source>
</reference>
<gene>
    <name evidence="1" type="ORF">C4C32_03930</name>
</gene>
<dbReference type="AlphaFoldDB" id="A0A8B6UT40"/>
<sequence length="385" mass="42229">MRLGWFLCGRVGIRASILLLPLFTEGALDEGRDSLLKFSAIKALQSPTHQVVSFAATVEQILAIASIDRVKRDDRGSLHGFQRPQVSKHIREIRDYLSRPDAVMPNAVVLAFTSGVRVVEGNGAYAEIEVDISSGPPGFVVDGQQRLSALAGLEGSSFQLLVSALVCENQEELRRQFILVNNTSPLPKSLVYELLPSVSGLPFRMTSRARAARIVEMLNYDDRSSLQGQIKQHTNPSGVIGDTSLQKLVMNSLSDGYCREVIELSGGEDRCFLAISEFFQAVQEVFGNAWHGHTPKSSRLVHSAGIISMGFVMEQLCATGAPLAPVFKLGLRKLQGYTAWTLDSGEWSFKTGNRPWNGVQNLHGDIHLLTDHLTRVVRSSELVSS</sequence>
<dbReference type="EMBL" id="CP072011">
    <property type="protein sequence ID" value="QTH15067.1"/>
    <property type="molecule type" value="Genomic_DNA"/>
</dbReference>
<accession>A0A8B6UT40</accession>
<dbReference type="NCBIfam" id="TIGR03187">
    <property type="entry name" value="DGQHR"/>
    <property type="match status" value="1"/>
</dbReference>
<dbReference type="InterPro" id="IPR017601">
    <property type="entry name" value="DGQHR-contain_dom"/>
</dbReference>
<protein>
    <submittedName>
        <fullName evidence="1">DGQHR domain-containing protein</fullName>
    </submittedName>
</protein>
<reference evidence="1" key="2">
    <citation type="submission" date="2021-03" db="EMBL/GenBank/DDBJ databases">
        <authorList>
            <person name="Valentovich L.N."/>
            <person name="Akhremchuk A.E."/>
            <person name="Miamin V.E."/>
        </authorList>
    </citation>
    <scope>NUCLEOTIDE SEQUENCE</scope>
    <source>
        <strain evidence="1">3prime</strain>
    </source>
</reference>
<organism evidence="1 2">
    <name type="scientific">Pseudomonas corrugata</name>
    <dbReference type="NCBI Taxonomy" id="47879"/>
    <lineage>
        <taxon>Bacteria</taxon>
        <taxon>Pseudomonadati</taxon>
        <taxon>Pseudomonadota</taxon>
        <taxon>Gammaproteobacteria</taxon>
        <taxon>Pseudomonadales</taxon>
        <taxon>Pseudomonadaceae</taxon>
        <taxon>Pseudomonas</taxon>
    </lineage>
</organism>
<evidence type="ECO:0000313" key="2">
    <source>
        <dbReference type="Proteomes" id="UP000663914"/>
    </source>
</evidence>
<dbReference type="CDD" id="cd16413">
    <property type="entry name" value="DGQHR_domain"/>
    <property type="match status" value="1"/>
</dbReference>
<name>A0A8B6UT40_9PSED</name>
<dbReference type="InterPro" id="IPR017642">
    <property type="entry name" value="DNA_S_mod_DndB"/>
</dbReference>
<proteinExistence type="predicted"/>
<dbReference type="Pfam" id="PF14072">
    <property type="entry name" value="DndB"/>
    <property type="match status" value="1"/>
</dbReference>
<dbReference type="NCBIfam" id="NF041060">
    <property type="entry name" value="DpdB"/>
    <property type="match status" value="1"/>
</dbReference>
<dbReference type="Proteomes" id="UP000663914">
    <property type="component" value="Chromosome"/>
</dbReference>
<evidence type="ECO:0000313" key="1">
    <source>
        <dbReference type="EMBL" id="QTH15067.1"/>
    </source>
</evidence>